<sequence>MITLQQDSDGFIRMNRHFPISATISITFADGSSEVFSGEQVNAIYDATLAEFRAQNHLDAKGFSRGPAKTVHPRNKIEFVPVHAGMGSEPTA</sequence>
<dbReference type="EMBL" id="VRMG01000002">
    <property type="protein sequence ID" value="TXN32693.1"/>
    <property type="molecule type" value="Genomic_DNA"/>
</dbReference>
<dbReference type="RefSeq" id="WP_147781788.1">
    <property type="nucleotide sequence ID" value="NZ_VRMG01000002.1"/>
</dbReference>
<accession>A0A5C8UX74</accession>
<reference evidence="1 2" key="1">
    <citation type="submission" date="2019-08" db="EMBL/GenBank/DDBJ databases">
        <title>Bacterial whole genome sequence for Glaciihabitans sp. CHu50b-6-2.</title>
        <authorList>
            <person name="Jin L."/>
        </authorList>
    </citation>
    <scope>NUCLEOTIDE SEQUENCE [LARGE SCALE GENOMIC DNA]</scope>
    <source>
        <strain evidence="1 2">CHu50b-6-2</strain>
    </source>
</reference>
<evidence type="ECO:0000313" key="1">
    <source>
        <dbReference type="EMBL" id="TXN32693.1"/>
    </source>
</evidence>
<organism evidence="1 2">
    <name type="scientific">Lacisediminihabitans profunda</name>
    <dbReference type="NCBI Taxonomy" id="2594790"/>
    <lineage>
        <taxon>Bacteria</taxon>
        <taxon>Bacillati</taxon>
        <taxon>Actinomycetota</taxon>
        <taxon>Actinomycetes</taxon>
        <taxon>Micrococcales</taxon>
        <taxon>Microbacteriaceae</taxon>
        <taxon>Lacisediminihabitans</taxon>
    </lineage>
</organism>
<keyword evidence="2" id="KW-1185">Reference proteome</keyword>
<dbReference type="Proteomes" id="UP000321379">
    <property type="component" value="Unassembled WGS sequence"/>
</dbReference>
<gene>
    <name evidence="1" type="ORF">FVP33_01060</name>
</gene>
<name>A0A5C8UX74_9MICO</name>
<comment type="caution">
    <text evidence="1">The sequence shown here is derived from an EMBL/GenBank/DDBJ whole genome shotgun (WGS) entry which is preliminary data.</text>
</comment>
<protein>
    <submittedName>
        <fullName evidence="1">Uncharacterized protein</fullName>
    </submittedName>
</protein>
<evidence type="ECO:0000313" key="2">
    <source>
        <dbReference type="Proteomes" id="UP000321379"/>
    </source>
</evidence>
<proteinExistence type="predicted"/>
<dbReference type="AlphaFoldDB" id="A0A5C8UX74"/>